<sequence>MIEFAVDTVGVVFNPEGGHLHDVAIRWNGREIRPLHRAPWVDSGEALPDDVPLGLRNLAGDFFCAPFADSDIDGAPGHGWTANGHWNLDGIDEEAAGVTARFTLQETVFGATVRKAVTLRRGQPIVYQRHVFEGGSGALPMAHHAMVRVPGGAALSFSDKAFGIAPPGPVEPDPARGRSVLAYPQRFAGLDQVRLADGGTADAARYPFAENHEDIVLLAEAPGTALGWSAALAATDGFLFFGLKDPRQLPFTMLWMSNGGRDYPPFSSRHRHVLGIEEGCMYLHLGHRASMEPNLLNAEGYPTVIALASEGRVEIAYAFGAIPAEPGWDRVEAITRSAAGLDLRIAGGPTLAVPFEADRIGLEL</sequence>
<proteinExistence type="predicted"/>
<organism evidence="1 2">
    <name type="scientific">Inquilinus ginsengisoli</name>
    <dbReference type="NCBI Taxonomy" id="363840"/>
    <lineage>
        <taxon>Bacteria</taxon>
        <taxon>Pseudomonadati</taxon>
        <taxon>Pseudomonadota</taxon>
        <taxon>Alphaproteobacteria</taxon>
        <taxon>Rhodospirillales</taxon>
        <taxon>Rhodospirillaceae</taxon>
        <taxon>Inquilinus</taxon>
    </lineage>
</organism>
<reference evidence="1 2" key="1">
    <citation type="submission" date="2023-07" db="EMBL/GenBank/DDBJ databases">
        <title>Sorghum-associated microbial communities from plants grown in Nebraska, USA.</title>
        <authorList>
            <person name="Schachtman D."/>
        </authorList>
    </citation>
    <scope>NUCLEOTIDE SEQUENCE [LARGE SCALE GENOMIC DNA]</scope>
    <source>
        <strain evidence="1 2">584</strain>
    </source>
</reference>
<comment type="caution">
    <text evidence="1">The sequence shown here is derived from an EMBL/GenBank/DDBJ whole genome shotgun (WGS) entry which is preliminary data.</text>
</comment>
<accession>A0ABU1JNV2</accession>
<evidence type="ECO:0000313" key="1">
    <source>
        <dbReference type="EMBL" id="MDR6290296.1"/>
    </source>
</evidence>
<protein>
    <recommendedName>
        <fullName evidence="3">DUF4432 domain-containing protein</fullName>
    </recommendedName>
</protein>
<name>A0ABU1JNV2_9PROT</name>
<dbReference type="Proteomes" id="UP001262410">
    <property type="component" value="Unassembled WGS sequence"/>
</dbReference>
<evidence type="ECO:0000313" key="2">
    <source>
        <dbReference type="Proteomes" id="UP001262410"/>
    </source>
</evidence>
<evidence type="ECO:0008006" key="3">
    <source>
        <dbReference type="Google" id="ProtNLM"/>
    </source>
</evidence>
<dbReference type="InterPro" id="IPR011013">
    <property type="entry name" value="Gal_mutarotase_sf_dom"/>
</dbReference>
<dbReference type="EMBL" id="JAVDPW010000004">
    <property type="protein sequence ID" value="MDR6290296.1"/>
    <property type="molecule type" value="Genomic_DNA"/>
</dbReference>
<dbReference type="SUPFAM" id="SSF74650">
    <property type="entry name" value="Galactose mutarotase-like"/>
    <property type="match status" value="1"/>
</dbReference>
<gene>
    <name evidence="1" type="ORF">E9232_002817</name>
</gene>
<dbReference type="RefSeq" id="WP_309794766.1">
    <property type="nucleotide sequence ID" value="NZ_JAVDPW010000004.1"/>
</dbReference>
<keyword evidence="2" id="KW-1185">Reference proteome</keyword>